<accession>A0AAV4TS03</accession>
<organism evidence="1 2">
    <name type="scientific">Caerostris extrusa</name>
    <name type="common">Bark spider</name>
    <name type="synonym">Caerostris bankana</name>
    <dbReference type="NCBI Taxonomy" id="172846"/>
    <lineage>
        <taxon>Eukaryota</taxon>
        <taxon>Metazoa</taxon>
        <taxon>Ecdysozoa</taxon>
        <taxon>Arthropoda</taxon>
        <taxon>Chelicerata</taxon>
        <taxon>Arachnida</taxon>
        <taxon>Araneae</taxon>
        <taxon>Araneomorphae</taxon>
        <taxon>Entelegynae</taxon>
        <taxon>Araneoidea</taxon>
        <taxon>Araneidae</taxon>
        <taxon>Caerostris</taxon>
    </lineage>
</organism>
<name>A0AAV4TS03_CAEEX</name>
<proteinExistence type="predicted"/>
<sequence length="99" mass="11115">MFKQQRYGHWQTACNGQQTSSNHESSGIRAKVWCARGGLRLATRCAAPPAKLCSSVWLSARLRVDGMIETAWLIVFLGCCLRAPRKYELSGYAENFYSP</sequence>
<gene>
    <name evidence="1" type="ORF">CEXT_558441</name>
</gene>
<keyword evidence="2" id="KW-1185">Reference proteome</keyword>
<evidence type="ECO:0000313" key="1">
    <source>
        <dbReference type="EMBL" id="GIY47630.1"/>
    </source>
</evidence>
<evidence type="ECO:0000313" key="2">
    <source>
        <dbReference type="Proteomes" id="UP001054945"/>
    </source>
</evidence>
<protein>
    <submittedName>
        <fullName evidence="1">Uncharacterized protein</fullName>
    </submittedName>
</protein>
<dbReference type="EMBL" id="BPLR01011604">
    <property type="protein sequence ID" value="GIY47630.1"/>
    <property type="molecule type" value="Genomic_DNA"/>
</dbReference>
<dbReference type="AlphaFoldDB" id="A0AAV4TS03"/>
<comment type="caution">
    <text evidence="1">The sequence shown here is derived from an EMBL/GenBank/DDBJ whole genome shotgun (WGS) entry which is preliminary data.</text>
</comment>
<dbReference type="Proteomes" id="UP001054945">
    <property type="component" value="Unassembled WGS sequence"/>
</dbReference>
<reference evidence="1 2" key="1">
    <citation type="submission" date="2021-06" db="EMBL/GenBank/DDBJ databases">
        <title>Caerostris extrusa draft genome.</title>
        <authorList>
            <person name="Kono N."/>
            <person name="Arakawa K."/>
        </authorList>
    </citation>
    <scope>NUCLEOTIDE SEQUENCE [LARGE SCALE GENOMIC DNA]</scope>
</reference>